<evidence type="ECO:0000313" key="6">
    <source>
        <dbReference type="Proteomes" id="UP000229730"/>
    </source>
</evidence>
<comment type="caution">
    <text evidence="5">The sequence shown here is derived from an EMBL/GenBank/DDBJ whole genome shotgun (WGS) entry which is preliminary data.</text>
</comment>
<dbReference type="GO" id="GO:0031956">
    <property type="term" value="F:medium-chain fatty acid-CoA ligase activity"/>
    <property type="evidence" value="ECO:0007669"/>
    <property type="project" value="TreeGrafter"/>
</dbReference>
<dbReference type="CDD" id="cd04433">
    <property type="entry name" value="AFD_class_I"/>
    <property type="match status" value="1"/>
</dbReference>
<gene>
    <name evidence="5" type="ORF">CRD36_08425</name>
</gene>
<dbReference type="OrthoDB" id="6187882at2"/>
<dbReference type="Pfam" id="PF13193">
    <property type="entry name" value="AMP-binding_C"/>
    <property type="match status" value="1"/>
</dbReference>
<dbReference type="RefSeq" id="WP_099472297.1">
    <property type="nucleotide sequence ID" value="NZ_CP041025.1"/>
</dbReference>
<keyword evidence="6" id="KW-1185">Reference proteome</keyword>
<evidence type="ECO:0000256" key="1">
    <source>
        <dbReference type="ARBA" id="ARBA00006432"/>
    </source>
</evidence>
<evidence type="ECO:0000259" key="3">
    <source>
        <dbReference type="Pfam" id="PF00501"/>
    </source>
</evidence>
<protein>
    <recommendedName>
        <fullName evidence="7">2,3-dihydroxybenzoate-AMP ligase</fullName>
    </recommendedName>
</protein>
<dbReference type="SUPFAM" id="SSF56801">
    <property type="entry name" value="Acetyl-CoA synthetase-like"/>
    <property type="match status" value="1"/>
</dbReference>
<evidence type="ECO:0000259" key="4">
    <source>
        <dbReference type="Pfam" id="PF13193"/>
    </source>
</evidence>
<dbReference type="Pfam" id="PF00501">
    <property type="entry name" value="AMP-binding"/>
    <property type="match status" value="1"/>
</dbReference>
<dbReference type="InParanoid" id="A0A2G4YT03"/>
<feature type="domain" description="AMP-binding enzyme C-terminal" evidence="4">
    <location>
        <begin position="482"/>
        <end position="555"/>
    </location>
</feature>
<sequence length="566" mass="62627">MILTSADKISSYTSRGWWGERTLDDVFQAACDTAADRTALVDAPNRTSFSDGSPLRLTYQELADRVDHMAARFIQDGLQQDDIICTQLPNIVEGVIVILAAARLGLIISPIPVQYREHEISHILTHTRAKAIVTVTRFKDHAPAQMIQALSPDLPDLEIIYSFGDTSSNGCHPLTLEPACDTDRQILTRYRDSHVLTANDILTICWTSGTEANPKGVPRSHNHWFATGTVCSEAGALDIGDVLLNPFPMVNMAAIGSMLFPWLMCQGTLVQHHPFDLQTFLQQVPEEKVNYTIAAPAILNLLLKNEDLLAKSDFSSLKCLGSGSAPLSPWMVAGWQEKHNLGVMNFFGSNEGASLFSSPQDIPDPEQRAQYFPRFGVDGFHWTAKSAGWMKSRLVDLDTEEEITEPGRSGELRLTGATIFDGYFRSDTDNAGIFDDQGYYKTGDTFQIAGDGKLARFYKYVGRSKELIIRGGMNISPGELDGLIDSHPHVKEAAVVGYPDEGFGERVCAMVVLHPDTSLTLTELTDHLRHQKIASFKLPEKLCLIDALPRNPMGKVVRRDLVKYMT</sequence>
<organism evidence="5 6">
    <name type="scientific">Paremcibacter congregatus</name>
    <dbReference type="NCBI Taxonomy" id="2043170"/>
    <lineage>
        <taxon>Bacteria</taxon>
        <taxon>Pseudomonadati</taxon>
        <taxon>Pseudomonadota</taxon>
        <taxon>Alphaproteobacteria</taxon>
        <taxon>Emcibacterales</taxon>
        <taxon>Emcibacteraceae</taxon>
        <taxon>Paremcibacter</taxon>
    </lineage>
</organism>
<dbReference type="PANTHER" id="PTHR43201">
    <property type="entry name" value="ACYL-COA SYNTHETASE"/>
    <property type="match status" value="1"/>
</dbReference>
<dbReference type="EMBL" id="PDEM01000016">
    <property type="protein sequence ID" value="PHZ85407.1"/>
    <property type="molecule type" value="Genomic_DNA"/>
</dbReference>
<keyword evidence="2" id="KW-0436">Ligase</keyword>
<reference evidence="5 6" key="1">
    <citation type="submission" date="2017-10" db="EMBL/GenBank/DDBJ databases">
        <title>Frigbacter circumglobatus gen. nov. sp. nov., isolated from sediment cultured in situ.</title>
        <authorList>
            <person name="Zhao Z."/>
        </authorList>
    </citation>
    <scope>NUCLEOTIDE SEQUENCE [LARGE SCALE GENOMIC DNA]</scope>
    <source>
        <strain evidence="5 6">ZYL</strain>
    </source>
</reference>
<feature type="domain" description="AMP-dependent synthetase/ligase" evidence="3">
    <location>
        <begin position="27"/>
        <end position="424"/>
    </location>
</feature>
<proteinExistence type="inferred from homology"/>
<evidence type="ECO:0008006" key="7">
    <source>
        <dbReference type="Google" id="ProtNLM"/>
    </source>
</evidence>
<dbReference type="Gene3D" id="3.30.300.30">
    <property type="match status" value="1"/>
</dbReference>
<dbReference type="InterPro" id="IPR000873">
    <property type="entry name" value="AMP-dep_synth/lig_dom"/>
</dbReference>
<dbReference type="Proteomes" id="UP000229730">
    <property type="component" value="Unassembled WGS sequence"/>
</dbReference>
<dbReference type="InterPro" id="IPR045851">
    <property type="entry name" value="AMP-bd_C_sf"/>
</dbReference>
<dbReference type="InterPro" id="IPR042099">
    <property type="entry name" value="ANL_N_sf"/>
</dbReference>
<dbReference type="PANTHER" id="PTHR43201:SF5">
    <property type="entry name" value="MEDIUM-CHAIN ACYL-COA LIGASE ACSF2, MITOCHONDRIAL"/>
    <property type="match status" value="1"/>
</dbReference>
<comment type="similarity">
    <text evidence="1">Belongs to the ATP-dependent AMP-binding enzyme family.</text>
</comment>
<name>A0A2G4YT03_9PROT</name>
<dbReference type="AlphaFoldDB" id="A0A2G4YT03"/>
<dbReference type="Gene3D" id="3.40.50.12780">
    <property type="entry name" value="N-terminal domain of ligase-like"/>
    <property type="match status" value="1"/>
</dbReference>
<dbReference type="InterPro" id="IPR025110">
    <property type="entry name" value="AMP-bd_C"/>
</dbReference>
<evidence type="ECO:0000256" key="2">
    <source>
        <dbReference type="ARBA" id="ARBA00022598"/>
    </source>
</evidence>
<evidence type="ECO:0000313" key="5">
    <source>
        <dbReference type="EMBL" id="PHZ85407.1"/>
    </source>
</evidence>
<dbReference type="GO" id="GO:0006631">
    <property type="term" value="P:fatty acid metabolic process"/>
    <property type="evidence" value="ECO:0007669"/>
    <property type="project" value="TreeGrafter"/>
</dbReference>
<accession>A0A2G4YT03</accession>